<keyword evidence="2" id="KW-1185">Reference proteome</keyword>
<dbReference type="AlphaFoldDB" id="A0A7Y4KIG5"/>
<comment type="caution">
    <text evidence="1">The sequence shown here is derived from an EMBL/GenBank/DDBJ whole genome shotgun (WGS) entry which is preliminary data.</text>
</comment>
<gene>
    <name evidence="1" type="ORF">HMI49_09015</name>
</gene>
<dbReference type="EMBL" id="JABFJV010000035">
    <property type="protein sequence ID" value="NOK33334.1"/>
    <property type="molecule type" value="Genomic_DNA"/>
</dbReference>
<protein>
    <submittedName>
        <fullName evidence="1">DUF692 family protein</fullName>
    </submittedName>
</protein>
<dbReference type="Pfam" id="PF05114">
    <property type="entry name" value="MbnB_TglH_ChrH"/>
    <property type="match status" value="1"/>
</dbReference>
<evidence type="ECO:0000313" key="1">
    <source>
        <dbReference type="EMBL" id="NOK33334.1"/>
    </source>
</evidence>
<evidence type="ECO:0000313" key="2">
    <source>
        <dbReference type="Proteomes" id="UP000563426"/>
    </source>
</evidence>
<dbReference type="PANTHER" id="PTHR42194">
    <property type="entry name" value="UPF0276 PROTEIN HI_1600"/>
    <property type="match status" value="1"/>
</dbReference>
<dbReference type="SUPFAM" id="SSF51658">
    <property type="entry name" value="Xylose isomerase-like"/>
    <property type="match status" value="1"/>
</dbReference>
<dbReference type="InterPro" id="IPR007801">
    <property type="entry name" value="MbnB/TglH/ChrH"/>
</dbReference>
<dbReference type="Proteomes" id="UP000563426">
    <property type="component" value="Unassembled WGS sequence"/>
</dbReference>
<accession>A0A7Y4KIG5</accession>
<dbReference type="RefSeq" id="WP_171433987.1">
    <property type="nucleotide sequence ID" value="NZ_JABFJV010000035.1"/>
</dbReference>
<reference evidence="1 2" key="1">
    <citation type="submission" date="2020-05" db="EMBL/GenBank/DDBJ databases">
        <authorList>
            <person name="Whitworth D."/>
        </authorList>
    </citation>
    <scope>NUCLEOTIDE SEQUENCE [LARGE SCALE GENOMIC DNA]</scope>
    <source>
        <strain evidence="1 2">AB043B</strain>
    </source>
</reference>
<dbReference type="Gene3D" id="3.20.20.150">
    <property type="entry name" value="Divalent-metal-dependent TIM barrel enzymes"/>
    <property type="match status" value="1"/>
</dbReference>
<dbReference type="InterPro" id="IPR036237">
    <property type="entry name" value="Xyl_isomerase-like_sf"/>
</dbReference>
<proteinExistence type="predicted"/>
<sequence length="307" mass="34714">MHRVPQLGVGIQYNPEILHWFPFEEQRVDVFEVLLDNLIGPIDGPMVLQPGKLELIQQLRSQHVLIAHSNYGGEFGFGPLEESVAVRRHVSLARMMESPWVSDHCFYADDSWMDIWSSPLQFSRAEVARIAARARKLQELYGIPLGHENAAYYVACPGGEMSEAEFLARLVDAAGTWLHLDLHNVYTNSVNHPGYSAEAFLKTIPLDRVISIHLAGGSWSGGFYHDWHDSKVPEPVWEMLEQVLEKSRPGAVILEFQGRAHHANTRVLSQEEDLQLIQSDLKRAQALWDRVYGPGSRRGTREHTHGG</sequence>
<organism evidence="1 2">
    <name type="scientific">Corallococcus exercitus</name>
    <dbReference type="NCBI Taxonomy" id="2316736"/>
    <lineage>
        <taxon>Bacteria</taxon>
        <taxon>Pseudomonadati</taxon>
        <taxon>Myxococcota</taxon>
        <taxon>Myxococcia</taxon>
        <taxon>Myxococcales</taxon>
        <taxon>Cystobacterineae</taxon>
        <taxon>Myxococcaceae</taxon>
        <taxon>Corallococcus</taxon>
    </lineage>
</organism>
<dbReference type="PANTHER" id="PTHR42194:SF1">
    <property type="entry name" value="UPF0276 PROTEIN HI_1600"/>
    <property type="match status" value="1"/>
</dbReference>
<name>A0A7Y4KIG5_9BACT</name>